<dbReference type="InterPro" id="IPR030391">
    <property type="entry name" value="MeTrfase_TrmA_CS"/>
</dbReference>
<feature type="active site" evidence="5">
    <location>
        <position position="299"/>
    </location>
</feature>
<dbReference type="Pfam" id="PF05958">
    <property type="entry name" value="tRNA_U5-meth_tr"/>
    <property type="match status" value="1"/>
</dbReference>
<dbReference type="InterPro" id="IPR030390">
    <property type="entry name" value="MeTrfase_TrmA_AS"/>
</dbReference>
<feature type="binding site" evidence="4">
    <location>
        <position position="170"/>
    </location>
    <ligand>
        <name>S-adenosyl-L-methionine</name>
        <dbReference type="ChEBI" id="CHEBI:59789"/>
    </ligand>
</feature>
<dbReference type="AlphaFoldDB" id="A0A538TXR8"/>
<dbReference type="NCBIfam" id="TIGR00479">
    <property type="entry name" value="rumA"/>
    <property type="match status" value="1"/>
</dbReference>
<evidence type="ECO:0000256" key="4">
    <source>
        <dbReference type="PROSITE-ProRule" id="PRU01024"/>
    </source>
</evidence>
<feature type="compositionally biased region" description="Low complexity" evidence="6">
    <location>
        <begin position="537"/>
        <end position="551"/>
    </location>
</feature>
<organism evidence="7 8">
    <name type="scientific">Eiseniibacteriota bacterium</name>
    <dbReference type="NCBI Taxonomy" id="2212470"/>
    <lineage>
        <taxon>Bacteria</taxon>
        <taxon>Candidatus Eiseniibacteriota</taxon>
    </lineage>
</organism>
<evidence type="ECO:0000256" key="6">
    <source>
        <dbReference type="SAM" id="MobiDB-lite"/>
    </source>
</evidence>
<reference evidence="7 8" key="1">
    <citation type="journal article" date="2019" name="Nat. Microbiol.">
        <title>Mediterranean grassland soil C-N compound turnover is dependent on rainfall and depth, and is mediated by genomically divergent microorganisms.</title>
        <authorList>
            <person name="Diamond S."/>
            <person name="Andeer P.F."/>
            <person name="Li Z."/>
            <person name="Crits-Christoph A."/>
            <person name="Burstein D."/>
            <person name="Anantharaman K."/>
            <person name="Lane K.R."/>
            <person name="Thomas B.C."/>
            <person name="Pan C."/>
            <person name="Northen T.R."/>
            <person name="Banfield J.F."/>
        </authorList>
    </citation>
    <scope>NUCLEOTIDE SEQUENCE [LARGE SCALE GENOMIC DNA]</scope>
    <source>
        <strain evidence="7">WS_10</strain>
    </source>
</reference>
<dbReference type="GO" id="GO:0006396">
    <property type="term" value="P:RNA processing"/>
    <property type="evidence" value="ECO:0007669"/>
    <property type="project" value="InterPro"/>
</dbReference>
<dbReference type="GO" id="GO:0008173">
    <property type="term" value="F:RNA methyltransferase activity"/>
    <property type="evidence" value="ECO:0007669"/>
    <property type="project" value="InterPro"/>
</dbReference>
<evidence type="ECO:0000313" key="8">
    <source>
        <dbReference type="Proteomes" id="UP000319836"/>
    </source>
</evidence>
<sequence length="551" mass="60367">PIVPAPQTFGYRNKMEFSFHPDAGGRAQLGLHERGTFDRVFEIQDCLLPSRLTLDIVRRTQAFADARRWRAYHPRHHLGDVRYLVVRHLPHTDQCAVHLVATTDTLEGLEEWARAVGSSSSAVRTVSLLVNRSRANVALGESERILLGDGLIEERLLGLTFEAGAGAFLQTNSRQAETLYAATIEAAALAPEETVLDLYCGTGTLTLLLARGARLAVGVESEPRAIEAARRNAARNGVANARFVIGEARPVLREWARGERPAPVRPDVVVVDPPRAGLHPRVVARIAELEPKRVVYVSCNPATLARDLKDFRGLGYALDAVTPFDMFPHTPHIECVARLGRVAAESCLDPAAPPPRPGLPRSGSDRRFPGQGQPGHLPAGPADRRRDLQCRSARRQHRFGRARIPQDEHANRRTDAREADGPHGEPLRSRAPLLSIERDGPRRDLDHGGRGGRGRHRAHRVPRGEGRPGRRQPHDRAAGPLVRAGLRNLFPLQPDLPQAPRSRLRLATHHAADPERGRRHDRGGAGDRSRNRDDSLGRAAGAGAQAPAQGS</sequence>
<keyword evidence="1 4" id="KW-0489">Methyltransferase</keyword>
<evidence type="ECO:0000256" key="2">
    <source>
        <dbReference type="ARBA" id="ARBA00022679"/>
    </source>
</evidence>
<dbReference type="EMBL" id="VBPA01000403">
    <property type="protein sequence ID" value="TMQ68391.1"/>
    <property type="molecule type" value="Genomic_DNA"/>
</dbReference>
<feature type="region of interest" description="Disordered" evidence="6">
    <location>
        <begin position="348"/>
        <end position="551"/>
    </location>
</feature>
<feature type="compositionally biased region" description="Basic and acidic residues" evidence="6">
    <location>
        <begin position="462"/>
        <end position="477"/>
    </location>
</feature>
<dbReference type="Gene3D" id="2.40.50.1070">
    <property type="match status" value="1"/>
</dbReference>
<dbReference type="GO" id="GO:0001510">
    <property type="term" value="P:RNA methylation"/>
    <property type="evidence" value="ECO:0007669"/>
    <property type="project" value="UniProtKB-ARBA"/>
</dbReference>
<dbReference type="PROSITE" id="PS51687">
    <property type="entry name" value="SAM_MT_RNA_M5U"/>
    <property type="match status" value="1"/>
</dbReference>
<feature type="active site" description="Nucleophile" evidence="4">
    <location>
        <position position="299"/>
    </location>
</feature>
<dbReference type="InterPro" id="IPR010280">
    <property type="entry name" value="U5_MeTrfase_fam"/>
</dbReference>
<gene>
    <name evidence="7" type="primary">rlmD</name>
    <name evidence="7" type="ORF">E6K80_14240</name>
</gene>
<dbReference type="EC" id="2.1.1.190" evidence="7"/>
<protein>
    <submittedName>
        <fullName evidence="7">23S rRNA (Uracil(1939)-C(5))-methyltransferase RlmD</fullName>
        <ecNumber evidence="7">2.1.1.190</ecNumber>
    </submittedName>
</protein>
<evidence type="ECO:0000256" key="1">
    <source>
        <dbReference type="ARBA" id="ARBA00022603"/>
    </source>
</evidence>
<feature type="binding site" evidence="4">
    <location>
        <position position="272"/>
    </location>
    <ligand>
        <name>S-adenosyl-L-methionine</name>
        <dbReference type="ChEBI" id="CHEBI:59789"/>
    </ligand>
</feature>
<dbReference type="PROSITE" id="PS01230">
    <property type="entry name" value="TRMA_1"/>
    <property type="match status" value="1"/>
</dbReference>
<dbReference type="PROSITE" id="PS01231">
    <property type="entry name" value="TRMA_2"/>
    <property type="match status" value="1"/>
</dbReference>
<dbReference type="Proteomes" id="UP000319836">
    <property type="component" value="Unassembled WGS sequence"/>
</dbReference>
<feature type="compositionally biased region" description="Basic residues" evidence="6">
    <location>
        <begin position="450"/>
        <end position="461"/>
    </location>
</feature>
<comment type="caution">
    <text evidence="7">The sequence shown here is derived from an EMBL/GenBank/DDBJ whole genome shotgun (WGS) entry which is preliminary data.</text>
</comment>
<feature type="compositionally biased region" description="Basic residues" evidence="6">
    <location>
        <begin position="392"/>
        <end position="401"/>
    </location>
</feature>
<dbReference type="PANTHER" id="PTHR11061">
    <property type="entry name" value="RNA M5U METHYLTRANSFERASE"/>
    <property type="match status" value="1"/>
</dbReference>
<accession>A0A538TXR8</accession>
<dbReference type="CDD" id="cd02440">
    <property type="entry name" value="AdoMet_MTases"/>
    <property type="match status" value="1"/>
</dbReference>
<feature type="compositionally biased region" description="Basic and acidic residues" evidence="6">
    <location>
        <begin position="510"/>
        <end position="536"/>
    </location>
</feature>
<feature type="binding site" evidence="4">
    <location>
        <position position="199"/>
    </location>
    <ligand>
        <name>S-adenosyl-L-methionine</name>
        <dbReference type="ChEBI" id="CHEBI:59789"/>
    </ligand>
</feature>
<keyword evidence="2 4" id="KW-0808">Transferase</keyword>
<dbReference type="PANTHER" id="PTHR11061:SF30">
    <property type="entry name" value="TRNA (URACIL(54)-C(5))-METHYLTRANSFERASE"/>
    <property type="match status" value="1"/>
</dbReference>
<feature type="compositionally biased region" description="Basic and acidic residues" evidence="6">
    <location>
        <begin position="436"/>
        <end position="449"/>
    </location>
</feature>
<name>A0A538TXR8_UNCEI</name>
<comment type="similarity">
    <text evidence="4">Belongs to the class I-like SAM-binding methyltransferase superfamily. RNA M5U methyltransferase family.</text>
</comment>
<dbReference type="FunFam" id="3.40.50.150:FF:000009">
    <property type="entry name" value="23S rRNA (Uracil(1939)-C(5))-methyltransferase RlmD"/>
    <property type="match status" value="1"/>
</dbReference>
<feature type="compositionally biased region" description="Basic and acidic residues" evidence="6">
    <location>
        <begin position="404"/>
        <end position="428"/>
    </location>
</feature>
<feature type="binding site" evidence="4">
    <location>
        <position position="220"/>
    </location>
    <ligand>
        <name>S-adenosyl-L-methionine</name>
        <dbReference type="ChEBI" id="CHEBI:59789"/>
    </ligand>
</feature>
<evidence type="ECO:0000256" key="5">
    <source>
        <dbReference type="PROSITE-ProRule" id="PRU10015"/>
    </source>
</evidence>
<feature type="non-terminal residue" evidence="7">
    <location>
        <position position="1"/>
    </location>
</feature>
<dbReference type="InterPro" id="IPR029063">
    <property type="entry name" value="SAM-dependent_MTases_sf"/>
</dbReference>
<evidence type="ECO:0000313" key="7">
    <source>
        <dbReference type="EMBL" id="TMQ68391.1"/>
    </source>
</evidence>
<dbReference type="SUPFAM" id="SSF53335">
    <property type="entry name" value="S-adenosyl-L-methionine-dependent methyltransferases"/>
    <property type="match status" value="1"/>
</dbReference>
<evidence type="ECO:0000256" key="3">
    <source>
        <dbReference type="ARBA" id="ARBA00022691"/>
    </source>
</evidence>
<dbReference type="GO" id="GO:0008757">
    <property type="term" value="F:S-adenosylmethionine-dependent methyltransferase activity"/>
    <property type="evidence" value="ECO:0007669"/>
    <property type="project" value="UniProtKB-ARBA"/>
</dbReference>
<keyword evidence="3 4" id="KW-0949">S-adenosyl-L-methionine</keyword>
<dbReference type="Gene3D" id="3.40.50.150">
    <property type="entry name" value="Vaccinia Virus protein VP39"/>
    <property type="match status" value="1"/>
</dbReference>
<proteinExistence type="inferred from homology"/>